<keyword evidence="4" id="KW-0464">Manganese</keyword>
<organism evidence="7 8">
    <name type="scientific">Mycena citricolor</name>
    <dbReference type="NCBI Taxonomy" id="2018698"/>
    <lineage>
        <taxon>Eukaryota</taxon>
        <taxon>Fungi</taxon>
        <taxon>Dikarya</taxon>
        <taxon>Basidiomycota</taxon>
        <taxon>Agaricomycotina</taxon>
        <taxon>Agaricomycetes</taxon>
        <taxon>Agaricomycetidae</taxon>
        <taxon>Agaricales</taxon>
        <taxon>Marasmiineae</taxon>
        <taxon>Mycenaceae</taxon>
        <taxon>Mycena</taxon>
    </lineage>
</organism>
<evidence type="ECO:0000256" key="2">
    <source>
        <dbReference type="ARBA" id="ARBA00022723"/>
    </source>
</evidence>
<protein>
    <recommendedName>
        <fullName evidence="9">Arginase/deacetylase</fullName>
    </recommendedName>
</protein>
<evidence type="ECO:0008006" key="9">
    <source>
        <dbReference type="Google" id="ProtNLM"/>
    </source>
</evidence>
<dbReference type="Gene3D" id="3.40.800.10">
    <property type="entry name" value="Ureohydrolase domain"/>
    <property type="match status" value="1"/>
</dbReference>
<evidence type="ECO:0000256" key="6">
    <source>
        <dbReference type="SAM" id="SignalP"/>
    </source>
</evidence>
<evidence type="ECO:0000256" key="1">
    <source>
        <dbReference type="ARBA" id="ARBA00009227"/>
    </source>
</evidence>
<dbReference type="PROSITE" id="PS51409">
    <property type="entry name" value="ARGINASE_2"/>
    <property type="match status" value="1"/>
</dbReference>
<dbReference type="GO" id="GO:0033389">
    <property type="term" value="P:putrescine biosynthetic process from arginine, via agmatine"/>
    <property type="evidence" value="ECO:0007669"/>
    <property type="project" value="TreeGrafter"/>
</dbReference>
<dbReference type="GO" id="GO:0046872">
    <property type="term" value="F:metal ion binding"/>
    <property type="evidence" value="ECO:0007669"/>
    <property type="project" value="UniProtKB-KW"/>
</dbReference>
<comment type="similarity">
    <text evidence="1">Belongs to the arginase family. Agmatinase subfamily.</text>
</comment>
<dbReference type="PANTHER" id="PTHR11358">
    <property type="entry name" value="ARGINASE/AGMATINASE"/>
    <property type="match status" value="1"/>
</dbReference>
<dbReference type="GO" id="GO:0008783">
    <property type="term" value="F:agmatinase activity"/>
    <property type="evidence" value="ECO:0007669"/>
    <property type="project" value="TreeGrafter"/>
</dbReference>
<dbReference type="InterPro" id="IPR006035">
    <property type="entry name" value="Ureohydrolase"/>
</dbReference>
<keyword evidence="8" id="KW-1185">Reference proteome</keyword>
<dbReference type="PRINTS" id="PR00116">
    <property type="entry name" value="ARGINASE"/>
</dbReference>
<dbReference type="InterPro" id="IPR020855">
    <property type="entry name" value="Ureohydrolase_Mn_BS"/>
</dbReference>
<evidence type="ECO:0000313" key="7">
    <source>
        <dbReference type="EMBL" id="CAK5263444.1"/>
    </source>
</evidence>
<evidence type="ECO:0000256" key="5">
    <source>
        <dbReference type="RuleBase" id="RU003684"/>
    </source>
</evidence>
<feature type="binding site" evidence="4">
    <location>
        <position position="206"/>
    </location>
    <ligand>
        <name>Mn(2+)</name>
        <dbReference type="ChEBI" id="CHEBI:29035"/>
        <label>1</label>
    </ligand>
</feature>
<dbReference type="AlphaFoldDB" id="A0AAD2GSZ4"/>
<feature type="chain" id="PRO_5042075960" description="Arginase/deacetylase" evidence="6">
    <location>
        <begin position="19"/>
        <end position="383"/>
    </location>
</feature>
<feature type="binding site" evidence="4">
    <location>
        <position position="295"/>
    </location>
    <ligand>
        <name>Mn(2+)</name>
        <dbReference type="ChEBI" id="CHEBI:29035"/>
        <label>1</label>
    </ligand>
</feature>
<evidence type="ECO:0000313" key="8">
    <source>
        <dbReference type="Proteomes" id="UP001295794"/>
    </source>
</evidence>
<dbReference type="InterPro" id="IPR023696">
    <property type="entry name" value="Ureohydrolase_dom_sf"/>
</dbReference>
<feature type="binding site" evidence="4">
    <location>
        <position position="202"/>
    </location>
    <ligand>
        <name>Mn(2+)</name>
        <dbReference type="ChEBI" id="CHEBI:29035"/>
        <label>1</label>
    </ligand>
</feature>
<keyword evidence="2 4" id="KW-0479">Metal-binding</keyword>
<dbReference type="EMBL" id="CAVNYO010000040">
    <property type="protein sequence ID" value="CAK5263444.1"/>
    <property type="molecule type" value="Genomic_DNA"/>
</dbReference>
<dbReference type="Pfam" id="PF00491">
    <property type="entry name" value="Arginase"/>
    <property type="match status" value="1"/>
</dbReference>
<reference evidence="7" key="1">
    <citation type="submission" date="2023-11" db="EMBL/GenBank/DDBJ databases">
        <authorList>
            <person name="De Vega J J."/>
            <person name="De Vega J J."/>
        </authorList>
    </citation>
    <scope>NUCLEOTIDE SEQUENCE</scope>
</reference>
<comment type="caution">
    <text evidence="7">The sequence shown here is derived from an EMBL/GenBank/DDBJ whole genome shotgun (WGS) entry which is preliminary data.</text>
</comment>
<feature type="binding site" evidence="4">
    <location>
        <position position="179"/>
    </location>
    <ligand>
        <name>Mn(2+)</name>
        <dbReference type="ChEBI" id="CHEBI:29035"/>
        <label>1</label>
    </ligand>
</feature>
<dbReference type="FunFam" id="3.40.800.10:FF:000014">
    <property type="entry name" value="Arginase family protein"/>
    <property type="match status" value="1"/>
</dbReference>
<keyword evidence="6" id="KW-0732">Signal</keyword>
<sequence>MLAPLAALLSLTLPSISAHSHAAPATPVDVSTEAWFKKYGAQHDLGYTGPLSFNHLPYARCLEDASRAFDIALLGMPFDTTTSYRPGARFGPQAIRVGSGSNGYTLAWDHSALDWGARIIDCGDVPTTMMDNAMAIDQMEVAYSTLLGRPVSGETKASTAALSKDGQEHPRIVTLGGDHTIVLPILRALYKVHGPISVIHFDAHYDTAAVEHIQGPGRISHGSYFTLAHEEGLLTNTSIHGGIRQKSSGKVVIEHDEAVGFAVISAEDLDDYGIEAVIRKIRERVGNTPVYLSLDIDTIDPGMAPATGTPEIGGWTTREMKRIIRGLAGLNFVGADVVEVAPAYDIAEITSRAAAGLVSDFLVMMQADEPPRPHAGPFLELWN</sequence>
<dbReference type="SUPFAM" id="SSF52768">
    <property type="entry name" value="Arginase/deacetylase"/>
    <property type="match status" value="1"/>
</dbReference>
<dbReference type="PIRSF" id="PIRSF036979">
    <property type="entry name" value="Arginase"/>
    <property type="match status" value="1"/>
</dbReference>
<dbReference type="PANTHER" id="PTHR11358:SF26">
    <property type="entry name" value="GUANIDINO ACID HYDROLASE, MITOCHONDRIAL"/>
    <property type="match status" value="1"/>
</dbReference>
<evidence type="ECO:0000256" key="4">
    <source>
        <dbReference type="PIRSR" id="PIRSR036979-1"/>
    </source>
</evidence>
<dbReference type="CDD" id="cd11592">
    <property type="entry name" value="Agmatinase_PAH"/>
    <property type="match status" value="1"/>
</dbReference>
<name>A0AAD2GSZ4_9AGAR</name>
<proteinExistence type="inferred from homology"/>
<dbReference type="Proteomes" id="UP001295794">
    <property type="component" value="Unassembled WGS sequence"/>
</dbReference>
<comment type="cofactor">
    <cofactor evidence="4">
        <name>Mn(2+)</name>
        <dbReference type="ChEBI" id="CHEBI:29035"/>
    </cofactor>
    <text evidence="4">Binds 2 manganese ions per subunit.</text>
</comment>
<gene>
    <name evidence="7" type="ORF">MYCIT1_LOCUS2901</name>
</gene>
<accession>A0AAD2GSZ4</accession>
<keyword evidence="3 5" id="KW-0378">Hydrolase</keyword>
<dbReference type="PROSITE" id="PS01053">
    <property type="entry name" value="ARGINASE_1"/>
    <property type="match status" value="1"/>
</dbReference>
<feature type="binding site" evidence="4">
    <location>
        <position position="297"/>
    </location>
    <ligand>
        <name>Mn(2+)</name>
        <dbReference type="ChEBI" id="CHEBI:29035"/>
        <label>1</label>
    </ligand>
</feature>
<feature type="signal peptide" evidence="6">
    <location>
        <begin position="1"/>
        <end position="18"/>
    </location>
</feature>
<evidence type="ECO:0000256" key="3">
    <source>
        <dbReference type="ARBA" id="ARBA00022801"/>
    </source>
</evidence>
<feature type="binding site" evidence="4">
    <location>
        <position position="204"/>
    </location>
    <ligand>
        <name>Mn(2+)</name>
        <dbReference type="ChEBI" id="CHEBI:29035"/>
        <label>1</label>
    </ligand>
</feature>